<reference evidence="1 2" key="1">
    <citation type="submission" date="2022-08" db="EMBL/GenBank/DDBJ databases">
        <authorList>
            <person name="Somphong A."/>
            <person name="Phongsopitanun W."/>
        </authorList>
    </citation>
    <scope>NUCLEOTIDE SEQUENCE [LARGE SCALE GENOMIC DNA]</scope>
    <source>
        <strain evidence="1 2">LP11</strain>
    </source>
</reference>
<accession>A0ABT2AY56</accession>
<sequence length="124" mass="14053">MTAYTRPMLDANRYGDLRVVTGDGALGAEEFSSYCRMIVAVGMWDLSGTWWDQLAVGGLLVPLRWRGLSRSSAFRREKDRMTSESVKMCGFLAVIGQDGERNGHIDDDRPVWLYWDEDQPIESS</sequence>
<dbReference type="InterPro" id="IPR029063">
    <property type="entry name" value="SAM-dependent_MTases_sf"/>
</dbReference>
<evidence type="ECO:0000313" key="1">
    <source>
        <dbReference type="EMBL" id="MCS0601179.1"/>
    </source>
</evidence>
<organism evidence="1 2">
    <name type="scientific">Streptomyces pyxinicus</name>
    <dbReference type="NCBI Taxonomy" id="2970331"/>
    <lineage>
        <taxon>Bacteria</taxon>
        <taxon>Bacillati</taxon>
        <taxon>Actinomycetota</taxon>
        <taxon>Actinomycetes</taxon>
        <taxon>Kitasatosporales</taxon>
        <taxon>Streptomycetaceae</taxon>
        <taxon>Streptomyces</taxon>
    </lineage>
</organism>
<name>A0ABT2AY56_9ACTN</name>
<dbReference type="EMBL" id="JANUGP010000004">
    <property type="protein sequence ID" value="MCS0601179.1"/>
    <property type="molecule type" value="Genomic_DNA"/>
</dbReference>
<comment type="caution">
    <text evidence="1">The sequence shown here is derived from an EMBL/GenBank/DDBJ whole genome shotgun (WGS) entry which is preliminary data.</text>
</comment>
<dbReference type="Gene3D" id="3.40.50.150">
    <property type="entry name" value="Vaccinia Virus protein VP39"/>
    <property type="match status" value="1"/>
</dbReference>
<proteinExistence type="predicted"/>
<keyword evidence="2" id="KW-1185">Reference proteome</keyword>
<dbReference type="Pfam" id="PF01135">
    <property type="entry name" value="PCMT"/>
    <property type="match status" value="1"/>
</dbReference>
<dbReference type="Proteomes" id="UP001205612">
    <property type="component" value="Unassembled WGS sequence"/>
</dbReference>
<gene>
    <name evidence="1" type="ORF">NX794_08030</name>
</gene>
<protein>
    <submittedName>
        <fullName evidence="1">Uncharacterized protein</fullName>
    </submittedName>
</protein>
<evidence type="ECO:0000313" key="2">
    <source>
        <dbReference type="Proteomes" id="UP001205612"/>
    </source>
</evidence>
<dbReference type="RefSeq" id="WP_258777545.1">
    <property type="nucleotide sequence ID" value="NZ_JANUGP010000004.1"/>
</dbReference>